<dbReference type="Proteomes" id="UP001150581">
    <property type="component" value="Unassembled WGS sequence"/>
</dbReference>
<proteinExistence type="predicted"/>
<name>A0ACC1I929_9FUNG</name>
<gene>
    <name evidence="1" type="ORF">LPJ66_008192</name>
</gene>
<reference evidence="1" key="1">
    <citation type="submission" date="2022-07" db="EMBL/GenBank/DDBJ databases">
        <title>Phylogenomic reconstructions and comparative analyses of Kickxellomycotina fungi.</title>
        <authorList>
            <person name="Reynolds N.K."/>
            <person name="Stajich J.E."/>
            <person name="Barry K."/>
            <person name="Grigoriev I.V."/>
            <person name="Crous P."/>
            <person name="Smith M.E."/>
        </authorList>
    </citation>
    <scope>NUCLEOTIDE SEQUENCE</scope>
    <source>
        <strain evidence="1">Benny 63K</strain>
    </source>
</reference>
<protein>
    <submittedName>
        <fullName evidence="1">Uncharacterized protein</fullName>
    </submittedName>
</protein>
<accession>A0ACC1I929</accession>
<evidence type="ECO:0000313" key="2">
    <source>
        <dbReference type="Proteomes" id="UP001150581"/>
    </source>
</evidence>
<keyword evidence="2" id="KW-1185">Reference proteome</keyword>
<sequence length="426" mass="46213">MLDDSSVTVWTAPFEAFFQRAELRQTLRALQVEAIAFPFAPGADFDDALRSLCTDIHGYLASRAELLKKAAQPVAEHPSADNDAVRKDGSNIDDARDRHSQDVVQSTITREQTQQMMDNFVDRQWVEINSNNREEFLIPAAGRETTCARADAKETNRGMQIQLDIVHNDRNALERSTNTRSTTAAGADTKPANSVLHAGLEERVENIRDHMNVRFVPESAGIHRRVCALEDRIMMLEREFPPWAAEHFNQPGRRHTQPPPVTVYRILPSAEPAAATATPSGSTAAAAPTFLQNPAVPRSLPATASSAGLSASRPMGAHVGQSHSSFSAAAYQHQKSTKHRRGPSGNPSGRSLSAPKRRKTGGNINSPLDRTGKPIFHACGRGVNSSLTRSVLAQLQTRHKPASDSATADANNAAASSPQAPHLSNK</sequence>
<organism evidence="1 2">
    <name type="scientific">Kickxella alabastrina</name>
    <dbReference type="NCBI Taxonomy" id="61397"/>
    <lineage>
        <taxon>Eukaryota</taxon>
        <taxon>Fungi</taxon>
        <taxon>Fungi incertae sedis</taxon>
        <taxon>Zoopagomycota</taxon>
        <taxon>Kickxellomycotina</taxon>
        <taxon>Kickxellomycetes</taxon>
        <taxon>Kickxellales</taxon>
        <taxon>Kickxellaceae</taxon>
        <taxon>Kickxella</taxon>
    </lineage>
</organism>
<dbReference type="EMBL" id="JANBPG010001601">
    <property type="protein sequence ID" value="KAJ1889139.1"/>
    <property type="molecule type" value="Genomic_DNA"/>
</dbReference>
<evidence type="ECO:0000313" key="1">
    <source>
        <dbReference type="EMBL" id="KAJ1889139.1"/>
    </source>
</evidence>
<comment type="caution">
    <text evidence="1">The sequence shown here is derived from an EMBL/GenBank/DDBJ whole genome shotgun (WGS) entry which is preliminary data.</text>
</comment>